<feature type="compositionally biased region" description="Low complexity" evidence="1">
    <location>
        <begin position="234"/>
        <end position="250"/>
    </location>
</feature>
<evidence type="ECO:0000256" key="1">
    <source>
        <dbReference type="SAM" id="MobiDB-lite"/>
    </source>
</evidence>
<evidence type="ECO:0000259" key="3">
    <source>
        <dbReference type="Pfam" id="PF13193"/>
    </source>
</evidence>
<dbReference type="AlphaFoldDB" id="A0A510UWT6"/>
<dbReference type="Proteomes" id="UP000321386">
    <property type="component" value="Unassembled WGS sequence"/>
</dbReference>
<dbReference type="InterPro" id="IPR020845">
    <property type="entry name" value="AMP-binding_CS"/>
</dbReference>
<proteinExistence type="predicted"/>
<dbReference type="InterPro" id="IPR050237">
    <property type="entry name" value="ATP-dep_AMP-bd_enzyme"/>
</dbReference>
<feature type="region of interest" description="Disordered" evidence="1">
    <location>
        <begin position="1"/>
        <end position="28"/>
    </location>
</feature>
<dbReference type="Gene3D" id="3.40.50.12780">
    <property type="entry name" value="N-terminal domain of ligase-like"/>
    <property type="match status" value="2"/>
</dbReference>
<feature type="domain" description="AMP-dependent synthetase/ligase" evidence="2">
    <location>
        <begin position="125"/>
        <end position="220"/>
    </location>
</feature>
<dbReference type="InterPro" id="IPR000873">
    <property type="entry name" value="AMP-dep_synth/lig_dom"/>
</dbReference>
<sequence length="532" mass="53971">MDVGVIGVSPQGQRDQGATDGSGRVHPDHVRPCSPSFLPVVLGSPPHDGVRRVASITSRQAGTGSADARARPRLGNVSRPLRDVAARVDLLLDLLRPALDGTGPALRVTSCTPGSGAARTADEASDDRARDDEVPDDVALVVATSGSTGEPRAALLTAAALRASGLATERRLSGPGRWLLALPVDHVAGLQVLVRSVLAGTRPAVVAGAHFTPDAFTAAVATMTDDERGDTATDDAATADAGATSSAPGGRPAVEPAAGPAVRRSLPRYVSLVPTQLVRILDDDAATAAARTFDAILLGGAAAAAPLLARARDAGLRVVTTYGMTETCGGCVYDGVPLDGVQLRLDDDGRVLLGGDVLAAGYLGRPDLDATTFVERDGTRYLRTSDLGRIDDDRLTVLGRADDVVVTGGVNVAPAAVEAALATLPGVAEALVVGVPDDEWGQAVAALVVLDTSAAPSSGATSSDGRPSVDLATVRAHVASALGAPFAPRHLVVVDALPLRGPGKPDRRTARTVVETHLASSTAQPTSSGSPA</sequence>
<dbReference type="InterPro" id="IPR042099">
    <property type="entry name" value="ANL_N_sf"/>
</dbReference>
<evidence type="ECO:0000313" key="4">
    <source>
        <dbReference type="EMBL" id="GEK18976.1"/>
    </source>
</evidence>
<dbReference type="SUPFAM" id="SSF56801">
    <property type="entry name" value="Acetyl-CoA synthetase-like"/>
    <property type="match status" value="2"/>
</dbReference>
<keyword evidence="5" id="KW-1185">Reference proteome</keyword>
<feature type="domain" description="AMP-dependent synthetase/ligase" evidence="2">
    <location>
        <begin position="260"/>
        <end position="337"/>
    </location>
</feature>
<evidence type="ECO:0008006" key="6">
    <source>
        <dbReference type="Google" id="ProtNLM"/>
    </source>
</evidence>
<reference evidence="4 5" key="1">
    <citation type="submission" date="2019-07" db="EMBL/GenBank/DDBJ databases">
        <title>Whole genome shotgun sequence of Cellulomonas persica NBRC 101101.</title>
        <authorList>
            <person name="Hosoyama A."/>
            <person name="Uohara A."/>
            <person name="Ohji S."/>
            <person name="Ichikawa N."/>
        </authorList>
    </citation>
    <scope>NUCLEOTIDE SEQUENCE [LARGE SCALE GENOMIC DNA]</scope>
    <source>
        <strain evidence="4 5">NBRC 101101</strain>
    </source>
</reference>
<feature type="region of interest" description="Disordered" evidence="1">
    <location>
        <begin position="226"/>
        <end position="259"/>
    </location>
</feature>
<dbReference type="PANTHER" id="PTHR43767">
    <property type="entry name" value="LONG-CHAIN-FATTY-ACID--COA LIGASE"/>
    <property type="match status" value="1"/>
</dbReference>
<dbReference type="EMBL" id="BJUA01000015">
    <property type="protein sequence ID" value="GEK18976.1"/>
    <property type="molecule type" value="Genomic_DNA"/>
</dbReference>
<comment type="caution">
    <text evidence="4">The sequence shown here is derived from an EMBL/GenBank/DDBJ whole genome shotgun (WGS) entry which is preliminary data.</text>
</comment>
<feature type="region of interest" description="Disordered" evidence="1">
    <location>
        <begin position="106"/>
        <end position="133"/>
    </location>
</feature>
<name>A0A510UWT6_9CELL</name>
<dbReference type="InterPro" id="IPR045851">
    <property type="entry name" value="AMP-bd_C_sf"/>
</dbReference>
<gene>
    <name evidence="4" type="ORF">CPE01_27090</name>
</gene>
<dbReference type="PROSITE" id="PS00455">
    <property type="entry name" value="AMP_BINDING"/>
    <property type="match status" value="1"/>
</dbReference>
<dbReference type="Gene3D" id="3.30.300.30">
    <property type="match status" value="1"/>
</dbReference>
<dbReference type="Pfam" id="PF13193">
    <property type="entry name" value="AMP-binding_C"/>
    <property type="match status" value="1"/>
</dbReference>
<feature type="domain" description="AMP-binding enzyme C-terminal" evidence="3">
    <location>
        <begin position="417"/>
        <end position="504"/>
    </location>
</feature>
<protein>
    <recommendedName>
        <fullName evidence="6">O-succinylbenzoic acid--CoA ligase</fullName>
    </recommendedName>
</protein>
<feature type="compositionally biased region" description="Basic and acidic residues" evidence="1">
    <location>
        <begin position="120"/>
        <end position="132"/>
    </location>
</feature>
<dbReference type="GO" id="GO:0016878">
    <property type="term" value="F:acid-thiol ligase activity"/>
    <property type="evidence" value="ECO:0007669"/>
    <property type="project" value="UniProtKB-ARBA"/>
</dbReference>
<dbReference type="PANTHER" id="PTHR43767:SF1">
    <property type="entry name" value="NONRIBOSOMAL PEPTIDE SYNTHASE PES1 (EUROFUNG)-RELATED"/>
    <property type="match status" value="1"/>
</dbReference>
<organism evidence="4 5">
    <name type="scientific">Cellulomonas persica</name>
    <dbReference type="NCBI Taxonomy" id="76861"/>
    <lineage>
        <taxon>Bacteria</taxon>
        <taxon>Bacillati</taxon>
        <taxon>Actinomycetota</taxon>
        <taxon>Actinomycetes</taxon>
        <taxon>Micrococcales</taxon>
        <taxon>Cellulomonadaceae</taxon>
        <taxon>Cellulomonas</taxon>
    </lineage>
</organism>
<dbReference type="OrthoDB" id="9803968at2"/>
<dbReference type="Pfam" id="PF00501">
    <property type="entry name" value="AMP-binding"/>
    <property type="match status" value="2"/>
</dbReference>
<evidence type="ECO:0000259" key="2">
    <source>
        <dbReference type="Pfam" id="PF00501"/>
    </source>
</evidence>
<dbReference type="InterPro" id="IPR025110">
    <property type="entry name" value="AMP-bd_C"/>
</dbReference>
<evidence type="ECO:0000313" key="5">
    <source>
        <dbReference type="Proteomes" id="UP000321386"/>
    </source>
</evidence>
<accession>A0A510UWT6</accession>